<dbReference type="RefSeq" id="WP_207575551.1">
    <property type="nucleotide sequence ID" value="NZ_JAFNME010000020.1"/>
</dbReference>
<comment type="caution">
    <text evidence="13">The sequence shown here is derived from an EMBL/GenBank/DDBJ whole genome shotgun (WGS) entry which is preliminary data.</text>
</comment>
<dbReference type="Proteomes" id="UP000664731">
    <property type="component" value="Unassembled WGS sequence"/>
</dbReference>
<evidence type="ECO:0000256" key="11">
    <source>
        <dbReference type="SAM" id="SignalP"/>
    </source>
</evidence>
<evidence type="ECO:0000256" key="1">
    <source>
        <dbReference type="ARBA" id="ARBA00004571"/>
    </source>
</evidence>
<dbReference type="InterPro" id="IPR002299">
    <property type="entry name" value="Porin_Neis"/>
</dbReference>
<dbReference type="InterPro" id="IPR001702">
    <property type="entry name" value="Porin_Gram-ve"/>
</dbReference>
<dbReference type="InterPro" id="IPR050298">
    <property type="entry name" value="Gram-neg_bact_OMP"/>
</dbReference>
<dbReference type="AlphaFoldDB" id="A0A939KC12"/>
<evidence type="ECO:0000313" key="14">
    <source>
        <dbReference type="Proteomes" id="UP000664731"/>
    </source>
</evidence>
<dbReference type="GO" id="GO:0034220">
    <property type="term" value="P:monoatomic ion transmembrane transport"/>
    <property type="evidence" value="ECO:0007669"/>
    <property type="project" value="InterPro"/>
</dbReference>
<dbReference type="PANTHER" id="PTHR34501">
    <property type="entry name" value="PROTEIN YDDL-RELATED"/>
    <property type="match status" value="1"/>
</dbReference>
<keyword evidence="4" id="KW-1134">Transmembrane beta strand</keyword>
<evidence type="ECO:0000259" key="12">
    <source>
        <dbReference type="Pfam" id="PF13609"/>
    </source>
</evidence>
<comment type="subunit">
    <text evidence="2">Homotrimer.</text>
</comment>
<feature type="signal peptide" evidence="11">
    <location>
        <begin position="1"/>
        <end position="19"/>
    </location>
</feature>
<dbReference type="EMBL" id="JAFNME010000020">
    <property type="protein sequence ID" value="MBO1250112.1"/>
    <property type="molecule type" value="Genomic_DNA"/>
</dbReference>
<dbReference type="Pfam" id="PF13609">
    <property type="entry name" value="Porin_4"/>
    <property type="match status" value="1"/>
</dbReference>
<dbReference type="InterPro" id="IPR033900">
    <property type="entry name" value="Gram_neg_porin_domain"/>
</dbReference>
<protein>
    <submittedName>
        <fullName evidence="13">Porin</fullName>
    </submittedName>
</protein>
<dbReference type="CDD" id="cd00342">
    <property type="entry name" value="gram_neg_porins"/>
    <property type="match status" value="1"/>
</dbReference>
<keyword evidence="8" id="KW-0626">Porin</keyword>
<evidence type="ECO:0000256" key="8">
    <source>
        <dbReference type="ARBA" id="ARBA00023114"/>
    </source>
</evidence>
<comment type="subcellular location">
    <subcellularLocation>
        <location evidence="1">Cell outer membrane</location>
        <topology evidence="1">Multi-pass membrane protein</topology>
    </subcellularLocation>
</comment>
<evidence type="ECO:0000256" key="7">
    <source>
        <dbReference type="ARBA" id="ARBA00023065"/>
    </source>
</evidence>
<keyword evidence="5" id="KW-0812">Transmembrane</keyword>
<evidence type="ECO:0000256" key="4">
    <source>
        <dbReference type="ARBA" id="ARBA00022452"/>
    </source>
</evidence>
<dbReference type="InterPro" id="IPR023614">
    <property type="entry name" value="Porin_dom_sf"/>
</dbReference>
<proteinExistence type="predicted"/>
<evidence type="ECO:0000313" key="13">
    <source>
        <dbReference type="EMBL" id="MBO1250112.1"/>
    </source>
</evidence>
<organism evidence="13 14">
    <name type="scientific">Comamonas denitrificans</name>
    <dbReference type="NCBI Taxonomy" id="117506"/>
    <lineage>
        <taxon>Bacteria</taxon>
        <taxon>Pseudomonadati</taxon>
        <taxon>Pseudomonadota</taxon>
        <taxon>Betaproteobacteria</taxon>
        <taxon>Burkholderiales</taxon>
        <taxon>Comamonadaceae</taxon>
        <taxon>Comamonas</taxon>
    </lineage>
</organism>
<sequence>MKKSLIALAVLAASGAAMAQSSVTLYGVLDTGLTYSKGDESVYGMTHVGGNVNSRLGFRGVEDLGNGLKATFNLEAGMGVDDGTDYFTGNGMAFRRTSTVGLEGGFGSVRLGRMLTSSYLAVNRYDAFGDTGIGASLAWNIPQTGYAPRTENAISYTSPNFSGFKIGAEYGFGEQQKASDKRYIGIGATYDNGPLSLGLGFDRLNGDTRNNTVGTENLTTWHLGAAYNFGVAKLMGFYKQSKDKDAGVGAAGDSVKFKTFGLGVTAPVGAAGEVRASYNHYRLSADVTGFSVPTFKANQLSLGYVHNLSKRTALYGTYAYLKNKNDSGVNMGLQLNGAMSGAGLSDSGAQHGLQVGVRHAF</sequence>
<dbReference type="GO" id="GO:0015288">
    <property type="term" value="F:porin activity"/>
    <property type="evidence" value="ECO:0007669"/>
    <property type="project" value="UniProtKB-KW"/>
</dbReference>
<keyword evidence="3" id="KW-0813">Transport</keyword>
<dbReference type="GO" id="GO:0009279">
    <property type="term" value="C:cell outer membrane"/>
    <property type="evidence" value="ECO:0007669"/>
    <property type="project" value="UniProtKB-SubCell"/>
</dbReference>
<feature type="chain" id="PRO_5037390381" evidence="11">
    <location>
        <begin position="20"/>
        <end position="361"/>
    </location>
</feature>
<evidence type="ECO:0000256" key="5">
    <source>
        <dbReference type="ARBA" id="ARBA00022692"/>
    </source>
</evidence>
<keyword evidence="9" id="KW-0472">Membrane</keyword>
<gene>
    <name evidence="13" type="ORF">J1777_09795</name>
</gene>
<keyword evidence="7" id="KW-0406">Ion transport</keyword>
<reference evidence="13" key="1">
    <citation type="submission" date="2021-03" db="EMBL/GenBank/DDBJ databases">
        <title>Comamonas denitrificans.</title>
        <authorList>
            <person name="Finster K."/>
        </authorList>
    </citation>
    <scope>NUCLEOTIDE SEQUENCE</scope>
    <source>
        <strain evidence="13">MM2021_4</strain>
    </source>
</reference>
<dbReference type="PRINTS" id="PR00184">
    <property type="entry name" value="NEISSPPORIN"/>
</dbReference>
<dbReference type="Gene3D" id="2.40.160.10">
    <property type="entry name" value="Porin"/>
    <property type="match status" value="1"/>
</dbReference>
<evidence type="ECO:0000256" key="2">
    <source>
        <dbReference type="ARBA" id="ARBA00011233"/>
    </source>
</evidence>
<name>A0A939KC12_9BURK</name>
<keyword evidence="14" id="KW-1185">Reference proteome</keyword>
<dbReference type="GO" id="GO:0046930">
    <property type="term" value="C:pore complex"/>
    <property type="evidence" value="ECO:0007669"/>
    <property type="project" value="UniProtKB-KW"/>
</dbReference>
<keyword evidence="6 11" id="KW-0732">Signal</keyword>
<evidence type="ECO:0000256" key="9">
    <source>
        <dbReference type="ARBA" id="ARBA00023136"/>
    </source>
</evidence>
<dbReference type="PRINTS" id="PR00182">
    <property type="entry name" value="ECOLNEIPORIN"/>
</dbReference>
<keyword evidence="10" id="KW-0998">Cell outer membrane</keyword>
<accession>A0A939KC12</accession>
<evidence type="ECO:0000256" key="10">
    <source>
        <dbReference type="ARBA" id="ARBA00023237"/>
    </source>
</evidence>
<evidence type="ECO:0000256" key="3">
    <source>
        <dbReference type="ARBA" id="ARBA00022448"/>
    </source>
</evidence>
<dbReference type="SUPFAM" id="SSF56935">
    <property type="entry name" value="Porins"/>
    <property type="match status" value="1"/>
</dbReference>
<dbReference type="PANTHER" id="PTHR34501:SF9">
    <property type="entry name" value="MAJOR OUTER MEMBRANE PROTEIN P.IA"/>
    <property type="match status" value="1"/>
</dbReference>
<feature type="domain" description="Porin" evidence="12">
    <location>
        <begin position="7"/>
        <end position="326"/>
    </location>
</feature>
<evidence type="ECO:0000256" key="6">
    <source>
        <dbReference type="ARBA" id="ARBA00022729"/>
    </source>
</evidence>